<protein>
    <submittedName>
        <fullName evidence="1">Uncharacterized protein</fullName>
    </submittedName>
</protein>
<reference evidence="1" key="1">
    <citation type="journal article" date="2020" name="Stud. Mycol.">
        <title>101 Dothideomycetes genomes: a test case for predicting lifestyles and emergence of pathogens.</title>
        <authorList>
            <person name="Haridas S."/>
            <person name="Albert R."/>
            <person name="Binder M."/>
            <person name="Bloem J."/>
            <person name="Labutti K."/>
            <person name="Salamov A."/>
            <person name="Andreopoulos B."/>
            <person name="Baker S."/>
            <person name="Barry K."/>
            <person name="Bills G."/>
            <person name="Bluhm B."/>
            <person name="Cannon C."/>
            <person name="Castanera R."/>
            <person name="Culley D."/>
            <person name="Daum C."/>
            <person name="Ezra D."/>
            <person name="Gonzalez J."/>
            <person name="Henrissat B."/>
            <person name="Kuo A."/>
            <person name="Liang C."/>
            <person name="Lipzen A."/>
            <person name="Lutzoni F."/>
            <person name="Magnuson J."/>
            <person name="Mondo S."/>
            <person name="Nolan M."/>
            <person name="Ohm R."/>
            <person name="Pangilinan J."/>
            <person name="Park H.-J."/>
            <person name="Ramirez L."/>
            <person name="Alfaro M."/>
            <person name="Sun H."/>
            <person name="Tritt A."/>
            <person name="Yoshinaga Y."/>
            <person name="Zwiers L.-H."/>
            <person name="Turgeon B."/>
            <person name="Goodwin S."/>
            <person name="Spatafora J."/>
            <person name="Crous P."/>
            <person name="Grigoriev I."/>
        </authorList>
    </citation>
    <scope>NUCLEOTIDE SEQUENCE</scope>
    <source>
        <strain evidence="1">CBS 113818</strain>
    </source>
</reference>
<organism evidence="1 2">
    <name type="scientific">Ophiobolus disseminans</name>
    <dbReference type="NCBI Taxonomy" id="1469910"/>
    <lineage>
        <taxon>Eukaryota</taxon>
        <taxon>Fungi</taxon>
        <taxon>Dikarya</taxon>
        <taxon>Ascomycota</taxon>
        <taxon>Pezizomycotina</taxon>
        <taxon>Dothideomycetes</taxon>
        <taxon>Pleosporomycetidae</taxon>
        <taxon>Pleosporales</taxon>
        <taxon>Pleosporineae</taxon>
        <taxon>Phaeosphaeriaceae</taxon>
        <taxon>Ophiobolus</taxon>
    </lineage>
</organism>
<gene>
    <name evidence="1" type="ORF">CC86DRAFT_407876</name>
</gene>
<dbReference type="OrthoDB" id="3801236at2759"/>
<dbReference type="Proteomes" id="UP000799424">
    <property type="component" value="Unassembled WGS sequence"/>
</dbReference>
<name>A0A6A6ZVF5_9PLEO</name>
<evidence type="ECO:0000313" key="1">
    <source>
        <dbReference type="EMBL" id="KAF2824718.1"/>
    </source>
</evidence>
<evidence type="ECO:0000313" key="2">
    <source>
        <dbReference type="Proteomes" id="UP000799424"/>
    </source>
</evidence>
<proteinExistence type="predicted"/>
<keyword evidence="2" id="KW-1185">Reference proteome</keyword>
<dbReference type="EMBL" id="MU006229">
    <property type="protein sequence ID" value="KAF2824718.1"/>
    <property type="molecule type" value="Genomic_DNA"/>
</dbReference>
<accession>A0A6A6ZVF5</accession>
<dbReference type="AlphaFoldDB" id="A0A6A6ZVF5"/>
<sequence>MKTPTTFLKGWNTLPDELKLQILKYLVNHVKYNPCPLNMFSFIIFEAFFHAAFWDVKGWTDSIDPTKRRLETLGLISLSTKEEGTAEEHRFRTVALLSIPVVKDIAREALYSINPCRVEASNKLETMKWPPVELRRCIQHLHLRFTELQPFIIEVLFGIASGKFGVENLNRLELAIEHGVYEQSTLEALQAIDVIELPARILKVYYSRSGGFELEEPLLSKLTIHGNKEDLLERWDRGYHTMAWDSVRKVEAWPDVEDMDTSVRQRRTVKMIWMRGTRWTVMKDKNCSPCKEIFQI</sequence>